<name>A0A8H4JNG9_9HYPO</name>
<evidence type="ECO:0000313" key="3">
    <source>
        <dbReference type="Proteomes" id="UP000605986"/>
    </source>
</evidence>
<keyword evidence="3" id="KW-1185">Reference proteome</keyword>
<dbReference type="OrthoDB" id="4987372at2759"/>
<dbReference type="AlphaFoldDB" id="A0A8H4JNG9"/>
<keyword evidence="1" id="KW-0732">Signal</keyword>
<protein>
    <submittedName>
        <fullName evidence="2">Tetratricopeptide repeat domain protein</fullName>
    </submittedName>
</protein>
<accession>A0A8H4JNG9</accession>
<sequence>MNAFGSYTRGVASAANPTRQSHWKWTGLLAILSLVQAQDLTSSQDITYLECGGLNVTIPYCLRCAEQCVMECGGPEVVVPWCHPCQDECVDPPGQGTLPRKRLGEDGKPFIVGQWQLDTALAEPTEREMVWAGEVKWNVAPKKGKEDSAALCWAVKAEGGSDKLTYQLFKGLELKLSYAYSISDQLLVHELLGDQSVIYITATRASNVCHKIQQEKFRDSKISQMALNHAAHVLGNLFQCANKRANPEQLAYITDRLREWRRPQGPTMSIEEVMCHAIGFGRRLQAAIIEGRMVNREGLFTRAHSLNFDPVDLQTKGAYHLIDFYMSTADTMVPFYMSPHARAYTTQLVAAEQPESSAVDQESKDLLRRKRWQDTTRQLSLYIRVRLYNDAKLLLQKLELEWGPDWWSLYEQPIWENLSIVAQISEGLGEHRRACDFYKRALEAFDKIRHALKFTLVPPHAATRWHMSATESVAGFLSPQMQRAFSAIGRGKARSLLDLIEGSIPKPTADGGTASQWQHYKLQGTQLDTLRSLLSRRYEAQDLD</sequence>
<proteinExistence type="predicted"/>
<dbReference type="Proteomes" id="UP000605986">
    <property type="component" value="Unassembled WGS sequence"/>
</dbReference>
<organism evidence="2 3">
    <name type="scientific">Fusarium austroafricanum</name>
    <dbReference type="NCBI Taxonomy" id="2364996"/>
    <lineage>
        <taxon>Eukaryota</taxon>
        <taxon>Fungi</taxon>
        <taxon>Dikarya</taxon>
        <taxon>Ascomycota</taxon>
        <taxon>Pezizomycotina</taxon>
        <taxon>Sordariomycetes</taxon>
        <taxon>Hypocreomycetidae</taxon>
        <taxon>Hypocreales</taxon>
        <taxon>Nectriaceae</taxon>
        <taxon>Fusarium</taxon>
        <taxon>Fusarium concolor species complex</taxon>
    </lineage>
</organism>
<gene>
    <name evidence="2" type="ORF">F53441_13349</name>
</gene>
<comment type="caution">
    <text evidence="2">The sequence shown here is derived from an EMBL/GenBank/DDBJ whole genome shotgun (WGS) entry which is preliminary data.</text>
</comment>
<feature type="chain" id="PRO_5034757135" evidence="1">
    <location>
        <begin position="38"/>
        <end position="544"/>
    </location>
</feature>
<feature type="signal peptide" evidence="1">
    <location>
        <begin position="1"/>
        <end position="37"/>
    </location>
</feature>
<evidence type="ECO:0000313" key="2">
    <source>
        <dbReference type="EMBL" id="KAF4435985.1"/>
    </source>
</evidence>
<dbReference type="EMBL" id="JAADJG010000826">
    <property type="protein sequence ID" value="KAF4435985.1"/>
    <property type="molecule type" value="Genomic_DNA"/>
</dbReference>
<reference evidence="2" key="1">
    <citation type="submission" date="2020-01" db="EMBL/GenBank/DDBJ databases">
        <title>Identification and distribution of gene clusters putatively required for synthesis of sphingolipid metabolism inhibitors in phylogenetically diverse species of the filamentous fungus Fusarium.</title>
        <authorList>
            <person name="Kim H.-S."/>
            <person name="Busman M."/>
            <person name="Brown D.W."/>
            <person name="Divon H."/>
            <person name="Uhlig S."/>
            <person name="Proctor R.H."/>
        </authorList>
    </citation>
    <scope>NUCLEOTIDE SEQUENCE</scope>
    <source>
        <strain evidence="2">NRRL 53441</strain>
    </source>
</reference>
<evidence type="ECO:0000256" key="1">
    <source>
        <dbReference type="SAM" id="SignalP"/>
    </source>
</evidence>